<proteinExistence type="predicted"/>
<protein>
    <submittedName>
        <fullName evidence="2">Uncharacterized protein</fullName>
    </submittedName>
</protein>
<dbReference type="RefSeq" id="XP_005642911.1">
    <property type="nucleotide sequence ID" value="XM_005642854.1"/>
</dbReference>
<dbReference type="GeneID" id="17036278"/>
<dbReference type="EMBL" id="AGSI01000024">
    <property type="protein sequence ID" value="EIE18367.1"/>
    <property type="molecule type" value="Genomic_DNA"/>
</dbReference>
<feature type="region of interest" description="Disordered" evidence="1">
    <location>
        <begin position="84"/>
        <end position="116"/>
    </location>
</feature>
<accession>I0YIZ8</accession>
<gene>
    <name evidence="2" type="ORF">COCSUDRAFT_60333</name>
</gene>
<dbReference type="KEGG" id="csl:COCSUDRAFT_60333"/>
<organism evidence="2 3">
    <name type="scientific">Coccomyxa subellipsoidea (strain C-169)</name>
    <name type="common">Green microalga</name>
    <dbReference type="NCBI Taxonomy" id="574566"/>
    <lineage>
        <taxon>Eukaryota</taxon>
        <taxon>Viridiplantae</taxon>
        <taxon>Chlorophyta</taxon>
        <taxon>core chlorophytes</taxon>
        <taxon>Trebouxiophyceae</taxon>
        <taxon>Trebouxiophyceae incertae sedis</taxon>
        <taxon>Coccomyxaceae</taxon>
        <taxon>Coccomyxa</taxon>
        <taxon>Coccomyxa subellipsoidea</taxon>
    </lineage>
</organism>
<keyword evidence="3" id="KW-1185">Reference proteome</keyword>
<name>I0YIZ8_COCSC</name>
<reference evidence="2 3" key="1">
    <citation type="journal article" date="2012" name="Genome Biol.">
        <title>The genome of the polar eukaryotic microalga coccomyxa subellipsoidea reveals traits of cold adaptation.</title>
        <authorList>
            <person name="Blanc G."/>
            <person name="Agarkova I."/>
            <person name="Grimwood J."/>
            <person name="Kuo A."/>
            <person name="Brueggeman A."/>
            <person name="Dunigan D."/>
            <person name="Gurnon J."/>
            <person name="Ladunga I."/>
            <person name="Lindquist E."/>
            <person name="Lucas S."/>
            <person name="Pangilinan J."/>
            <person name="Proschold T."/>
            <person name="Salamov A."/>
            <person name="Schmutz J."/>
            <person name="Weeks D."/>
            <person name="Yamada T."/>
            <person name="Claverie J.M."/>
            <person name="Grigoriev I."/>
            <person name="Van Etten J."/>
            <person name="Lomsadze A."/>
            <person name="Borodovsky M."/>
        </authorList>
    </citation>
    <scope>NUCLEOTIDE SEQUENCE [LARGE SCALE GENOMIC DNA]</scope>
    <source>
        <strain evidence="2 3">C-169</strain>
    </source>
</reference>
<comment type="caution">
    <text evidence="2">The sequence shown here is derived from an EMBL/GenBank/DDBJ whole genome shotgun (WGS) entry which is preliminary data.</text>
</comment>
<sequence>MAWCPSQHPSGVGVDSGVEQQWNHTRRGGECGGGCGAGKGGSPNEKALEADLTASEAAAGRLAEACRKALGLKAGAAAVVTRASRGGCDDDSAGGGAHSQRDRCGAEGSQSDDCSDEGESQRLALITRLLCNSASIDHDGIVQRATAPVLGRSRALTGTYRTPPPLFHPLGLPADVSTTGGTAFVFPFAMLHNWFSRKEEPPNFNEMIITWSGAPLPADYIFPSDL</sequence>
<dbReference type="Proteomes" id="UP000007264">
    <property type="component" value="Unassembled WGS sequence"/>
</dbReference>
<evidence type="ECO:0000313" key="3">
    <source>
        <dbReference type="Proteomes" id="UP000007264"/>
    </source>
</evidence>
<dbReference type="AlphaFoldDB" id="I0YIZ8"/>
<evidence type="ECO:0000313" key="2">
    <source>
        <dbReference type="EMBL" id="EIE18367.1"/>
    </source>
</evidence>
<evidence type="ECO:0000256" key="1">
    <source>
        <dbReference type="SAM" id="MobiDB-lite"/>
    </source>
</evidence>